<reference evidence="7 8" key="1">
    <citation type="submission" date="2018-08" db="EMBL/GenBank/DDBJ databases">
        <title>A genome reference for cultivated species of the human gut microbiota.</title>
        <authorList>
            <person name="Zou Y."/>
            <person name="Xue W."/>
            <person name="Luo G."/>
        </authorList>
    </citation>
    <scope>NUCLEOTIDE SEQUENCE [LARGE SCALE GENOMIC DNA]</scope>
    <source>
        <strain evidence="6 11">AF31-28B-AC</strain>
        <strain evidence="5 10">AF39-11</strain>
        <strain evidence="4 9">AM23-23</strain>
        <strain evidence="3 7">OM08-14</strain>
        <strain evidence="2 8">TF10-3AC</strain>
    </source>
</reference>
<gene>
    <name evidence="5" type="ORF">DW035_01635</name>
    <name evidence="4" type="ORF">DW653_10005</name>
    <name evidence="6" type="ORF">DWZ34_06800</name>
    <name evidence="3" type="ORF">DXC17_00440</name>
    <name evidence="2" type="ORF">DXD04_00565</name>
</gene>
<dbReference type="EMBL" id="QROI01000002">
    <property type="protein sequence ID" value="RHL18574.1"/>
    <property type="molecule type" value="Genomic_DNA"/>
</dbReference>
<dbReference type="EMBL" id="QSTF01000001">
    <property type="protein sequence ID" value="RGM43222.1"/>
    <property type="molecule type" value="Genomic_DNA"/>
</dbReference>
<keyword evidence="8" id="KW-1185">Reference proteome</keyword>
<evidence type="ECO:0000313" key="9">
    <source>
        <dbReference type="Proteomes" id="UP000283485"/>
    </source>
</evidence>
<feature type="domain" description="Glycosyl transferase family 1" evidence="1">
    <location>
        <begin position="222"/>
        <end position="324"/>
    </location>
</feature>
<name>A0A3E4N7Q4_9BACT</name>
<evidence type="ECO:0000313" key="7">
    <source>
        <dbReference type="Proteomes" id="UP000260780"/>
    </source>
</evidence>
<protein>
    <submittedName>
        <fullName evidence="2">Glycosyltransferase</fullName>
    </submittedName>
</protein>
<dbReference type="Proteomes" id="UP000260862">
    <property type="component" value="Unassembled WGS sequence"/>
</dbReference>
<dbReference type="Pfam" id="PF00534">
    <property type="entry name" value="Glycos_transf_1"/>
    <property type="match status" value="1"/>
</dbReference>
<dbReference type="EMBL" id="QSQT01000001">
    <property type="protein sequence ID" value="RGK58429.1"/>
    <property type="molecule type" value="Genomic_DNA"/>
</dbReference>
<dbReference type="AlphaFoldDB" id="A0A3E4N7Q4"/>
<comment type="caution">
    <text evidence="2">The sequence shown here is derived from an EMBL/GenBank/DDBJ whole genome shotgun (WGS) entry which is preliminary data.</text>
</comment>
<sequence>MKIYYYHTRPIASALKEWKEHTHPGHILYGLTHFPKNGIDPVLHPYKHFTSRWKLMWYNLHAILRCKENYDVVYGTSYRGLELLIFLRALGLFRKPIAVWHHQAVPQSKGWLKNLLSRLFYKGIDCMFFFSKALIDDSLKTGKVKEKDMYLIHWGADLDFYDRMRNEAKDKEFISTGKENRDLATLLQAFSHTGLEFDLYTSPANGDQKYEEITNRFQGKNNIHIHIVEGIIPYQLALEVARSKVVVISCLNYPYTVGLTTLVEALALGLPIISTRNTKFEMNLELEQAGMLVDYGDVAGWEKALQYLHDHPEQALKMGENGRKLAETTYNLENYSRELSEVLLKRFNR</sequence>
<evidence type="ECO:0000313" key="4">
    <source>
        <dbReference type="EMBL" id="RHF89847.1"/>
    </source>
</evidence>
<dbReference type="Proteomes" id="UP000283485">
    <property type="component" value="Unassembled WGS sequence"/>
</dbReference>
<proteinExistence type="predicted"/>
<evidence type="ECO:0000313" key="10">
    <source>
        <dbReference type="Proteomes" id="UP000284916"/>
    </source>
</evidence>
<dbReference type="Proteomes" id="UP000260780">
    <property type="component" value="Unassembled WGS sequence"/>
</dbReference>
<dbReference type="Proteomes" id="UP000284916">
    <property type="component" value="Unassembled WGS sequence"/>
</dbReference>
<dbReference type="GO" id="GO:0016757">
    <property type="term" value="F:glycosyltransferase activity"/>
    <property type="evidence" value="ECO:0007669"/>
    <property type="project" value="InterPro"/>
</dbReference>
<dbReference type="EMBL" id="QRHQ01000018">
    <property type="protein sequence ID" value="RHF89847.1"/>
    <property type="molecule type" value="Genomic_DNA"/>
</dbReference>
<dbReference type="EMBL" id="QRQK01000010">
    <property type="protein sequence ID" value="RHM98001.1"/>
    <property type="molecule type" value="Genomic_DNA"/>
</dbReference>
<evidence type="ECO:0000313" key="2">
    <source>
        <dbReference type="EMBL" id="RGK58429.1"/>
    </source>
</evidence>
<dbReference type="Proteomes" id="UP000285109">
    <property type="component" value="Unassembled WGS sequence"/>
</dbReference>
<evidence type="ECO:0000313" key="5">
    <source>
        <dbReference type="EMBL" id="RHL18574.1"/>
    </source>
</evidence>
<evidence type="ECO:0000313" key="3">
    <source>
        <dbReference type="EMBL" id="RGM43222.1"/>
    </source>
</evidence>
<dbReference type="PANTHER" id="PTHR12526">
    <property type="entry name" value="GLYCOSYLTRANSFERASE"/>
    <property type="match status" value="1"/>
</dbReference>
<evidence type="ECO:0000313" key="8">
    <source>
        <dbReference type="Proteomes" id="UP000260862"/>
    </source>
</evidence>
<evidence type="ECO:0000313" key="11">
    <source>
        <dbReference type="Proteomes" id="UP000285109"/>
    </source>
</evidence>
<dbReference type="RefSeq" id="WP_117670041.1">
    <property type="nucleotide sequence ID" value="NZ_CABOGR010000001.1"/>
</dbReference>
<organism evidence="2 8">
    <name type="scientific">Phocaeicola plebeius</name>
    <dbReference type="NCBI Taxonomy" id="310297"/>
    <lineage>
        <taxon>Bacteria</taxon>
        <taxon>Pseudomonadati</taxon>
        <taxon>Bacteroidota</taxon>
        <taxon>Bacteroidia</taxon>
        <taxon>Bacteroidales</taxon>
        <taxon>Bacteroidaceae</taxon>
        <taxon>Phocaeicola</taxon>
    </lineage>
</organism>
<evidence type="ECO:0000259" key="1">
    <source>
        <dbReference type="Pfam" id="PF00534"/>
    </source>
</evidence>
<evidence type="ECO:0000313" key="6">
    <source>
        <dbReference type="EMBL" id="RHM98001.1"/>
    </source>
</evidence>
<dbReference type="InterPro" id="IPR001296">
    <property type="entry name" value="Glyco_trans_1"/>
</dbReference>
<accession>A0A3E4N7Q4</accession>
<dbReference type="SUPFAM" id="SSF53756">
    <property type="entry name" value="UDP-Glycosyltransferase/glycogen phosphorylase"/>
    <property type="match status" value="1"/>
</dbReference>
<dbReference type="Gene3D" id="3.40.50.2000">
    <property type="entry name" value="Glycogen Phosphorylase B"/>
    <property type="match status" value="2"/>
</dbReference>
<keyword evidence="2" id="KW-0808">Transferase</keyword>